<dbReference type="KEGG" id="tasa:A1Q1_07491"/>
<organism evidence="7 8">
    <name type="scientific">Trichosporon asahii var. asahii (strain ATCC 90039 / CBS 2479 / JCM 2466 / KCTC 7840 / NBRC 103889/ NCYC 2677 / UAMH 7654)</name>
    <name type="common">Yeast</name>
    <dbReference type="NCBI Taxonomy" id="1186058"/>
    <lineage>
        <taxon>Eukaryota</taxon>
        <taxon>Fungi</taxon>
        <taxon>Dikarya</taxon>
        <taxon>Basidiomycota</taxon>
        <taxon>Agaricomycotina</taxon>
        <taxon>Tremellomycetes</taxon>
        <taxon>Trichosporonales</taxon>
        <taxon>Trichosporonaceae</taxon>
        <taxon>Trichosporon</taxon>
    </lineage>
</organism>
<comment type="subcellular location">
    <subcellularLocation>
        <location evidence="1">Nucleus</location>
    </subcellularLocation>
</comment>
<dbReference type="GO" id="GO:0051382">
    <property type="term" value="P:kinetochore assembly"/>
    <property type="evidence" value="ECO:0007669"/>
    <property type="project" value="InterPro"/>
</dbReference>
<feature type="compositionally biased region" description="Basic residues" evidence="5">
    <location>
        <begin position="240"/>
        <end position="249"/>
    </location>
</feature>
<dbReference type="EMBL" id="ALBS01000059">
    <property type="protein sequence ID" value="EJT51310.1"/>
    <property type="molecule type" value="Genomic_DNA"/>
</dbReference>
<dbReference type="InterPro" id="IPR014710">
    <property type="entry name" value="RmlC-like_jellyroll"/>
</dbReference>
<dbReference type="Pfam" id="PF11699">
    <property type="entry name" value="CENP-C_C"/>
    <property type="match status" value="1"/>
</dbReference>
<evidence type="ECO:0000313" key="7">
    <source>
        <dbReference type="EMBL" id="EJT51310.1"/>
    </source>
</evidence>
<name>J4UI38_TRIAS</name>
<comment type="caution">
    <text evidence="7">The sequence shown here is derived from an EMBL/GenBank/DDBJ whole genome shotgun (WGS) entry which is preliminary data.</text>
</comment>
<dbReference type="GO" id="GO:0005634">
    <property type="term" value="C:nucleus"/>
    <property type="evidence" value="ECO:0007669"/>
    <property type="project" value="UniProtKB-SubCell"/>
</dbReference>
<dbReference type="HOGENOM" id="CLU_1116419_0_0_1"/>
<sequence length="249" mass="27807">MRPLEWWRGERVEYARGEYQAVIKSVVHIPPEPAKPPRAKPRGGARARTGRSATRSVRARSESVPVEEGWDDSTKENALVCEYPSGREVSRRVALPRSRVNPKTVVGPDFEFQYEKIFGEEKFIASGIVEIPVFYVIAGAVRVELHRTSFVMAVGGQFLIPRGNAYAIENVSPTTKAKLFFAQARKITASEAEEAEVQERAAQHMLSQSQRSLGAVEEEDSEEEQASQEASSDDDDRVLRLPKRRPVAA</sequence>
<evidence type="ECO:0000259" key="6">
    <source>
        <dbReference type="Pfam" id="PF11699"/>
    </source>
</evidence>
<feature type="domain" description="Mif2/CENP-C cupin" evidence="6">
    <location>
        <begin position="133"/>
        <end position="183"/>
    </location>
</feature>
<dbReference type="VEuPathDB" id="FungiDB:A1Q1_07491"/>
<evidence type="ECO:0000256" key="5">
    <source>
        <dbReference type="SAM" id="MobiDB-lite"/>
    </source>
</evidence>
<dbReference type="Gene3D" id="2.60.120.10">
    <property type="entry name" value="Jelly Rolls"/>
    <property type="match status" value="1"/>
</dbReference>
<reference evidence="7 8" key="1">
    <citation type="journal article" date="2012" name="Eukaryot. Cell">
        <title>Draft genome sequence of CBS 2479, the standard type strain of Trichosporon asahii.</title>
        <authorList>
            <person name="Yang R.Y."/>
            <person name="Li H.T."/>
            <person name="Zhu H."/>
            <person name="Zhou G.P."/>
            <person name="Wang M."/>
            <person name="Wang L."/>
        </authorList>
    </citation>
    <scope>NUCLEOTIDE SEQUENCE [LARGE SCALE GENOMIC DNA]</scope>
    <source>
        <strain evidence="8">ATCC 90039 / CBS 2479 / JCM 2466 / KCTC 7840 / NCYC 2677 / UAMH 7654</strain>
    </source>
</reference>
<dbReference type="SUPFAM" id="SSF51182">
    <property type="entry name" value="RmlC-like cupins"/>
    <property type="match status" value="1"/>
</dbReference>
<dbReference type="OrthoDB" id="1939643at2759"/>
<feature type="region of interest" description="Disordered" evidence="5">
    <location>
        <begin position="195"/>
        <end position="249"/>
    </location>
</feature>
<comment type="similarity">
    <text evidence="2">Belongs to the CENP-C/MIF2 family.</text>
</comment>
<protein>
    <submittedName>
        <fullName evidence="7">Centromeric DNA binding protein</fullName>
    </submittedName>
</protein>
<evidence type="ECO:0000256" key="2">
    <source>
        <dbReference type="ARBA" id="ARBA00010291"/>
    </source>
</evidence>
<evidence type="ECO:0000313" key="8">
    <source>
        <dbReference type="Proteomes" id="UP000002748"/>
    </source>
</evidence>
<feature type="compositionally biased region" description="Acidic residues" evidence="5">
    <location>
        <begin position="216"/>
        <end position="236"/>
    </location>
</feature>
<dbReference type="InterPro" id="IPR025974">
    <property type="entry name" value="Mif2/CENP-C_cupin"/>
</dbReference>
<proteinExistence type="inferred from homology"/>
<gene>
    <name evidence="7" type="ORF">A1Q1_07491</name>
</gene>
<evidence type="ECO:0000256" key="4">
    <source>
        <dbReference type="ARBA" id="ARBA00023242"/>
    </source>
</evidence>
<dbReference type="RefSeq" id="XP_014182495.1">
    <property type="nucleotide sequence ID" value="XM_014327020.1"/>
</dbReference>
<dbReference type="PANTHER" id="PTHR16684:SF11">
    <property type="entry name" value="CENTROMERE PROTEIN C"/>
    <property type="match status" value="1"/>
</dbReference>
<accession>J4UI38</accession>
<dbReference type="GO" id="GO:0000776">
    <property type="term" value="C:kinetochore"/>
    <property type="evidence" value="ECO:0007669"/>
    <property type="project" value="InterPro"/>
</dbReference>
<keyword evidence="3" id="KW-0238">DNA-binding</keyword>
<dbReference type="GO" id="GO:0051315">
    <property type="term" value="P:attachment of mitotic spindle microtubules to kinetochore"/>
    <property type="evidence" value="ECO:0007669"/>
    <property type="project" value="TreeGrafter"/>
</dbReference>
<dbReference type="InterPro" id="IPR011051">
    <property type="entry name" value="RmlC_Cupin_sf"/>
</dbReference>
<dbReference type="PANTHER" id="PTHR16684">
    <property type="entry name" value="CENTROMERE PROTEIN C"/>
    <property type="match status" value="1"/>
</dbReference>
<keyword evidence="4" id="KW-0539">Nucleus</keyword>
<evidence type="ECO:0000256" key="3">
    <source>
        <dbReference type="ARBA" id="ARBA00023125"/>
    </source>
</evidence>
<evidence type="ECO:0000256" key="1">
    <source>
        <dbReference type="ARBA" id="ARBA00004123"/>
    </source>
</evidence>
<dbReference type="InterPro" id="IPR028386">
    <property type="entry name" value="CENP-C/Mif2/cnp3"/>
</dbReference>
<dbReference type="GeneID" id="25991003"/>
<dbReference type="Proteomes" id="UP000002748">
    <property type="component" value="Unassembled WGS sequence"/>
</dbReference>
<dbReference type="GO" id="GO:0019237">
    <property type="term" value="F:centromeric DNA binding"/>
    <property type="evidence" value="ECO:0007669"/>
    <property type="project" value="InterPro"/>
</dbReference>
<dbReference type="GO" id="GO:0051455">
    <property type="term" value="P:spindle attachment to meiosis I kinetochore"/>
    <property type="evidence" value="ECO:0007669"/>
    <property type="project" value="TreeGrafter"/>
</dbReference>
<feature type="compositionally biased region" description="Basic residues" evidence="5">
    <location>
        <begin position="37"/>
        <end position="49"/>
    </location>
</feature>
<feature type="region of interest" description="Disordered" evidence="5">
    <location>
        <begin position="30"/>
        <end position="68"/>
    </location>
</feature>
<dbReference type="AlphaFoldDB" id="J4UI38"/>